<feature type="compositionally biased region" description="Basic residues" evidence="1">
    <location>
        <begin position="87"/>
        <end position="96"/>
    </location>
</feature>
<keyword evidence="3" id="KW-1185">Reference proteome</keyword>
<evidence type="ECO:0000313" key="2">
    <source>
        <dbReference type="EMBL" id="GCC46648.1"/>
    </source>
</evidence>
<feature type="compositionally biased region" description="Basic and acidic residues" evidence="1">
    <location>
        <begin position="30"/>
        <end position="42"/>
    </location>
</feature>
<dbReference type="EMBL" id="BEZZ01196689">
    <property type="protein sequence ID" value="GCC46648.1"/>
    <property type="molecule type" value="Genomic_DNA"/>
</dbReference>
<evidence type="ECO:0000256" key="1">
    <source>
        <dbReference type="SAM" id="MobiDB-lite"/>
    </source>
</evidence>
<feature type="region of interest" description="Disordered" evidence="1">
    <location>
        <begin position="30"/>
        <end position="50"/>
    </location>
</feature>
<sequence>ERVEPERLPAVVESVEQAEVMAVQMKDARDRAAVGQRQHDRPAGLGLKSRGRRRLEIRRAEPLGWRAERQFESGGTPEVELGGHVVARQRRSGRERRRPDRGFVRDDELADRAALLAVVQQDRETGSGRTGRIDEDVGSASRSQYQRTVARREWFGWLAVDRHHPDVEGLQLDRQHAAWAAIDKAESEPGVGRCRDFVRSLAVNRMN</sequence>
<protein>
    <submittedName>
        <fullName evidence="2">Uncharacterized protein</fullName>
    </submittedName>
</protein>
<evidence type="ECO:0000313" key="3">
    <source>
        <dbReference type="Proteomes" id="UP000287033"/>
    </source>
</evidence>
<comment type="caution">
    <text evidence="2">The sequence shown here is derived from an EMBL/GenBank/DDBJ whole genome shotgun (WGS) entry which is preliminary data.</text>
</comment>
<gene>
    <name evidence="2" type="ORF">chiPu_0030925</name>
</gene>
<accession>A0A401TVJ1</accession>
<reference evidence="2 3" key="1">
    <citation type="journal article" date="2018" name="Nat. Ecol. Evol.">
        <title>Shark genomes provide insights into elasmobranch evolution and the origin of vertebrates.</title>
        <authorList>
            <person name="Hara Y"/>
            <person name="Yamaguchi K"/>
            <person name="Onimaru K"/>
            <person name="Kadota M"/>
            <person name="Koyanagi M"/>
            <person name="Keeley SD"/>
            <person name="Tatsumi K"/>
            <person name="Tanaka K"/>
            <person name="Motone F"/>
            <person name="Kageyama Y"/>
            <person name="Nozu R"/>
            <person name="Adachi N"/>
            <person name="Nishimura O"/>
            <person name="Nakagawa R"/>
            <person name="Tanegashima C"/>
            <person name="Kiyatake I"/>
            <person name="Matsumoto R"/>
            <person name="Murakumo K"/>
            <person name="Nishida K"/>
            <person name="Terakita A"/>
            <person name="Kuratani S"/>
            <person name="Sato K"/>
            <person name="Hyodo S Kuraku.S."/>
        </authorList>
    </citation>
    <scope>NUCLEOTIDE SEQUENCE [LARGE SCALE GENOMIC DNA]</scope>
</reference>
<name>A0A401TVJ1_CHIPU</name>
<feature type="region of interest" description="Disordered" evidence="1">
    <location>
        <begin position="74"/>
        <end position="102"/>
    </location>
</feature>
<proteinExistence type="predicted"/>
<feature type="non-terminal residue" evidence="2">
    <location>
        <position position="1"/>
    </location>
</feature>
<dbReference type="Proteomes" id="UP000287033">
    <property type="component" value="Unassembled WGS sequence"/>
</dbReference>
<dbReference type="AlphaFoldDB" id="A0A401TVJ1"/>
<organism evidence="2 3">
    <name type="scientific">Chiloscyllium punctatum</name>
    <name type="common">Brownbanded bambooshark</name>
    <name type="synonym">Hemiscyllium punctatum</name>
    <dbReference type="NCBI Taxonomy" id="137246"/>
    <lineage>
        <taxon>Eukaryota</taxon>
        <taxon>Metazoa</taxon>
        <taxon>Chordata</taxon>
        <taxon>Craniata</taxon>
        <taxon>Vertebrata</taxon>
        <taxon>Chondrichthyes</taxon>
        <taxon>Elasmobranchii</taxon>
        <taxon>Galeomorphii</taxon>
        <taxon>Galeoidea</taxon>
        <taxon>Orectolobiformes</taxon>
        <taxon>Hemiscylliidae</taxon>
        <taxon>Chiloscyllium</taxon>
    </lineage>
</organism>